<organism evidence="10 11">
    <name type="scientific">Photobacterium sanguinicancri</name>
    <dbReference type="NCBI Taxonomy" id="875932"/>
    <lineage>
        <taxon>Bacteria</taxon>
        <taxon>Pseudomonadati</taxon>
        <taxon>Pseudomonadota</taxon>
        <taxon>Gammaproteobacteria</taxon>
        <taxon>Vibrionales</taxon>
        <taxon>Vibrionaceae</taxon>
        <taxon>Photobacterium</taxon>
    </lineage>
</organism>
<dbReference type="InterPro" id="IPR013458">
    <property type="entry name" value="Ald_epimerase_bac"/>
</dbReference>
<feature type="region of interest" description="Disordered" evidence="9">
    <location>
        <begin position="1"/>
        <end position="20"/>
    </location>
</feature>
<keyword evidence="11" id="KW-1185">Reference proteome</keyword>
<dbReference type="PANTHER" id="PTHR10091">
    <property type="entry name" value="ALDOSE-1-EPIMERASE"/>
    <property type="match status" value="1"/>
</dbReference>
<evidence type="ECO:0000256" key="7">
    <source>
        <dbReference type="ARBA" id="ARBA00023277"/>
    </source>
</evidence>
<dbReference type="NCBIfam" id="TIGR02636">
    <property type="entry name" value="galM_Leloir"/>
    <property type="match status" value="1"/>
</dbReference>
<feature type="compositionally biased region" description="Basic and acidic residues" evidence="9">
    <location>
        <begin position="7"/>
        <end position="16"/>
    </location>
</feature>
<evidence type="ECO:0000256" key="5">
    <source>
        <dbReference type="ARBA" id="ARBA00014165"/>
    </source>
</evidence>
<comment type="caution">
    <text evidence="10">The sequence shown here is derived from an EMBL/GenBank/DDBJ whole genome shotgun (WGS) entry which is preliminary data.</text>
</comment>
<dbReference type="InterPro" id="IPR018052">
    <property type="entry name" value="Ald1_epimerase_CS"/>
</dbReference>
<dbReference type="EMBL" id="NOIF01000003">
    <property type="protein sequence ID" value="OZS45847.1"/>
    <property type="molecule type" value="Genomic_DNA"/>
</dbReference>
<evidence type="ECO:0000256" key="3">
    <source>
        <dbReference type="ARBA" id="ARBA00006206"/>
    </source>
</evidence>
<proteinExistence type="inferred from homology"/>
<dbReference type="PIRSF" id="PIRSF005096">
    <property type="entry name" value="GALM"/>
    <property type="match status" value="1"/>
</dbReference>
<dbReference type="Proteomes" id="UP000215999">
    <property type="component" value="Unassembled WGS sequence"/>
</dbReference>
<evidence type="ECO:0000256" key="4">
    <source>
        <dbReference type="ARBA" id="ARBA00013185"/>
    </source>
</evidence>
<dbReference type="InterPro" id="IPR015443">
    <property type="entry name" value="Aldose_1-epimerase"/>
</dbReference>
<dbReference type="InterPro" id="IPR047215">
    <property type="entry name" value="Galactose_mutarotase-like"/>
</dbReference>
<dbReference type="NCBIfam" id="NF008277">
    <property type="entry name" value="PRK11055.1"/>
    <property type="match status" value="1"/>
</dbReference>
<dbReference type="InterPro" id="IPR014718">
    <property type="entry name" value="GH-type_carb-bd"/>
</dbReference>
<reference evidence="10 11" key="1">
    <citation type="journal article" date="2016" name="Antonie Van Leeuwenhoek">
        <title>Photobacterium sanguinicancri sp. nov. isolated from marine animals.</title>
        <authorList>
            <person name="Gomez-Gil B."/>
            <person name="Roque A."/>
            <person name="Rotllant G."/>
            <person name="Romalde J.L."/>
            <person name="Doce A."/>
            <person name="Eggermont M."/>
            <person name="Defoirdt T."/>
        </authorList>
    </citation>
    <scope>NUCLEOTIDE SEQUENCE [LARGE SCALE GENOMIC DNA]</scope>
    <source>
        <strain evidence="10 11">CAIM 1827</strain>
    </source>
</reference>
<dbReference type="CDD" id="cd09019">
    <property type="entry name" value="galactose_mutarotase_like"/>
    <property type="match status" value="1"/>
</dbReference>
<comment type="similarity">
    <text evidence="3 8">Belongs to the aldose epimerase family.</text>
</comment>
<dbReference type="PROSITE" id="PS00545">
    <property type="entry name" value="ALDOSE_1_EPIMERASE"/>
    <property type="match status" value="1"/>
</dbReference>
<evidence type="ECO:0000313" key="11">
    <source>
        <dbReference type="Proteomes" id="UP000215999"/>
    </source>
</evidence>
<gene>
    <name evidence="10" type="primary">galM</name>
    <name evidence="10" type="ORF">ASV53_01260</name>
</gene>
<dbReference type="InterPro" id="IPR008183">
    <property type="entry name" value="Aldose_1/G6P_1-epimerase"/>
</dbReference>
<dbReference type="PANTHER" id="PTHR10091:SF0">
    <property type="entry name" value="GALACTOSE MUTAROTASE"/>
    <property type="match status" value="1"/>
</dbReference>
<dbReference type="EC" id="5.1.3.3" evidence="4 8"/>
<dbReference type="InterPro" id="IPR011013">
    <property type="entry name" value="Gal_mutarotase_sf_dom"/>
</dbReference>
<evidence type="ECO:0000256" key="6">
    <source>
        <dbReference type="ARBA" id="ARBA00023235"/>
    </source>
</evidence>
<evidence type="ECO:0000256" key="8">
    <source>
        <dbReference type="PIRNR" id="PIRNR005096"/>
    </source>
</evidence>
<evidence type="ECO:0000256" key="1">
    <source>
        <dbReference type="ARBA" id="ARBA00001614"/>
    </source>
</evidence>
<accession>A0ABX4G489</accession>
<dbReference type="Gene3D" id="2.70.98.10">
    <property type="match status" value="1"/>
</dbReference>
<dbReference type="SUPFAM" id="SSF74650">
    <property type="entry name" value="Galactose mutarotase-like"/>
    <property type="match status" value="1"/>
</dbReference>
<keyword evidence="7 8" id="KW-0119">Carbohydrate metabolism</keyword>
<evidence type="ECO:0000256" key="9">
    <source>
        <dbReference type="SAM" id="MobiDB-lite"/>
    </source>
</evidence>
<evidence type="ECO:0000313" key="10">
    <source>
        <dbReference type="EMBL" id="OZS45847.1"/>
    </source>
</evidence>
<protein>
    <recommendedName>
        <fullName evidence="5 8">Aldose 1-epimerase</fullName>
        <ecNumber evidence="4 8">5.1.3.3</ecNumber>
    </recommendedName>
</protein>
<name>A0ABX4G489_9GAMM</name>
<dbReference type="Pfam" id="PF01263">
    <property type="entry name" value="Aldose_epim"/>
    <property type="match status" value="1"/>
</dbReference>
<comment type="catalytic activity">
    <reaction evidence="1 8">
        <text>alpha-D-glucose = beta-D-glucose</text>
        <dbReference type="Rhea" id="RHEA:10264"/>
        <dbReference type="ChEBI" id="CHEBI:15903"/>
        <dbReference type="ChEBI" id="CHEBI:17925"/>
        <dbReference type="EC" id="5.1.3.3"/>
    </reaction>
</comment>
<evidence type="ECO:0000256" key="2">
    <source>
        <dbReference type="ARBA" id="ARBA00005028"/>
    </source>
</evidence>
<comment type="pathway">
    <text evidence="2 8">Carbohydrate metabolism; hexose metabolism.</text>
</comment>
<sequence length="372" mass="41117">MQSPLAKKAERNKHSDGNGLVETDIVKTMSSQSAFDGQPAYLVELTNQAGMHVTLMDIGATWLSCRLPLASGELREVLLGMGTMDDFMRQTSYMGVTVGRYANRIANGSFSIDNKKYRVSTNQAGNCLHGGAAGLDKVRWNIVEQSQQHVVFSTVSSDGDQGFPGELTVSVTYSLTEQHGVTISYEATTTRATPCNLTNHAYFNLAGAATGTRCHQHRVKIAASQYLPTTDKGIPLGELADVEGSSFDFRDGKVLANDWMADQQQRMAKGYDHSFLFPAERETYLPVAEVISPDNKVRLNVITNKPAMQLYTGNWLAGTPKREGGEYRDFAGLALETQFLPDSPNHPEWPQPACILRPKETYQYFTTYQFEC</sequence>
<keyword evidence="6 8" id="KW-0413">Isomerase</keyword>